<sequence length="192" mass="21046">MARAKSHPAAASSVPNSEELRTHIPSAPVDGSTPDLEGTQLNKGMGALSLHPVFVDSSAIDMDMPKKMMCDALRTKLAEEEAALEDMIVDLIVDEQWEILLPNSGRSVVLGDRKSVSVFYNEDSGSAYRTWEWHGHVMVYEDGEGYVPEYIYGNYFEPLENEDECEPISMSPVVGLGGIISGVERRAPSKAL</sequence>
<name>A0ABP0UPJ2_9BRYO</name>
<keyword evidence="3" id="KW-1185">Reference proteome</keyword>
<gene>
    <name evidence="2" type="ORF">CSSPTR1EN2_LOCUS18442</name>
</gene>
<proteinExistence type="predicted"/>
<evidence type="ECO:0000313" key="2">
    <source>
        <dbReference type="EMBL" id="CAK9226844.1"/>
    </source>
</evidence>
<organism evidence="2 3">
    <name type="scientific">Sphagnum troendelagicum</name>
    <dbReference type="NCBI Taxonomy" id="128251"/>
    <lineage>
        <taxon>Eukaryota</taxon>
        <taxon>Viridiplantae</taxon>
        <taxon>Streptophyta</taxon>
        <taxon>Embryophyta</taxon>
        <taxon>Bryophyta</taxon>
        <taxon>Sphagnophytina</taxon>
        <taxon>Sphagnopsida</taxon>
        <taxon>Sphagnales</taxon>
        <taxon>Sphagnaceae</taxon>
        <taxon>Sphagnum</taxon>
    </lineage>
</organism>
<evidence type="ECO:0000256" key="1">
    <source>
        <dbReference type="SAM" id="MobiDB-lite"/>
    </source>
</evidence>
<dbReference type="EMBL" id="OZ019897">
    <property type="protein sequence ID" value="CAK9226844.1"/>
    <property type="molecule type" value="Genomic_DNA"/>
</dbReference>
<reference evidence="2" key="1">
    <citation type="submission" date="2024-02" db="EMBL/GenBank/DDBJ databases">
        <authorList>
            <consortium name="ELIXIR-Norway"/>
            <consortium name="Elixir Norway"/>
        </authorList>
    </citation>
    <scope>NUCLEOTIDE SEQUENCE</scope>
</reference>
<dbReference type="Proteomes" id="UP001497512">
    <property type="component" value="Chromosome 5"/>
</dbReference>
<feature type="region of interest" description="Disordered" evidence="1">
    <location>
        <begin position="1"/>
        <end position="42"/>
    </location>
</feature>
<dbReference type="PANTHER" id="PTHR35286">
    <property type="entry name" value="EXPRESSED PROTEIN"/>
    <property type="match status" value="1"/>
</dbReference>
<dbReference type="PANTHER" id="PTHR35286:SF1">
    <property type="entry name" value="EXPRESSED PROTEIN"/>
    <property type="match status" value="1"/>
</dbReference>
<protein>
    <submittedName>
        <fullName evidence="2">Uncharacterized protein</fullName>
    </submittedName>
</protein>
<evidence type="ECO:0000313" key="3">
    <source>
        <dbReference type="Proteomes" id="UP001497512"/>
    </source>
</evidence>
<accession>A0ABP0UPJ2</accession>